<feature type="compositionally biased region" description="Low complexity" evidence="1">
    <location>
        <begin position="1"/>
        <end position="15"/>
    </location>
</feature>
<dbReference type="EMBL" id="REGN01001719">
    <property type="protein sequence ID" value="RNA32961.1"/>
    <property type="molecule type" value="Genomic_DNA"/>
</dbReference>
<organism evidence="2 3">
    <name type="scientific">Brachionus plicatilis</name>
    <name type="common">Marine rotifer</name>
    <name type="synonym">Brachionus muelleri</name>
    <dbReference type="NCBI Taxonomy" id="10195"/>
    <lineage>
        <taxon>Eukaryota</taxon>
        <taxon>Metazoa</taxon>
        <taxon>Spiralia</taxon>
        <taxon>Gnathifera</taxon>
        <taxon>Rotifera</taxon>
        <taxon>Eurotatoria</taxon>
        <taxon>Monogononta</taxon>
        <taxon>Pseudotrocha</taxon>
        <taxon>Ploima</taxon>
        <taxon>Brachionidae</taxon>
        <taxon>Brachionus</taxon>
    </lineage>
</organism>
<evidence type="ECO:0000313" key="2">
    <source>
        <dbReference type="EMBL" id="RNA32961.1"/>
    </source>
</evidence>
<reference evidence="2 3" key="1">
    <citation type="journal article" date="2018" name="Sci. Rep.">
        <title>Genomic signatures of local adaptation to the degree of environmental predictability in rotifers.</title>
        <authorList>
            <person name="Franch-Gras L."/>
            <person name="Hahn C."/>
            <person name="Garcia-Roger E.M."/>
            <person name="Carmona M.J."/>
            <person name="Serra M."/>
            <person name="Gomez A."/>
        </authorList>
    </citation>
    <scope>NUCLEOTIDE SEQUENCE [LARGE SCALE GENOMIC DNA]</scope>
    <source>
        <strain evidence="2">HYR1</strain>
    </source>
</reference>
<sequence>MYSRTTGRNSGTSSGKELGPCRGTLRFTKSSSGSSSSPSHNPSLWSVSSVPTFSLKGKIEKLSAQIFKFLLKLGIHSMANYYSINNCFLNNSKNKNRNFFYEKLKVLIKLTLDNTILDSDSSTEATTTETYEIVPRENLQATLSCTSNQAQAQVENQNAQRNKRGKNKDYELQIECQSLKEAIDYINQLDSVKCTVKFTFNYLKTCNVSIKYLKEISY</sequence>
<evidence type="ECO:0000256" key="1">
    <source>
        <dbReference type="SAM" id="MobiDB-lite"/>
    </source>
</evidence>
<feature type="region of interest" description="Disordered" evidence="1">
    <location>
        <begin position="1"/>
        <end position="23"/>
    </location>
</feature>
<name>A0A3M7SB14_BRAPC</name>
<proteinExistence type="predicted"/>
<accession>A0A3M7SB14</accession>
<evidence type="ECO:0000313" key="3">
    <source>
        <dbReference type="Proteomes" id="UP000276133"/>
    </source>
</evidence>
<dbReference type="AlphaFoldDB" id="A0A3M7SB14"/>
<keyword evidence="3" id="KW-1185">Reference proteome</keyword>
<comment type="caution">
    <text evidence="2">The sequence shown here is derived from an EMBL/GenBank/DDBJ whole genome shotgun (WGS) entry which is preliminary data.</text>
</comment>
<protein>
    <submittedName>
        <fullName evidence="2">Uncharacterized protein</fullName>
    </submittedName>
</protein>
<gene>
    <name evidence="2" type="ORF">BpHYR1_002462</name>
</gene>
<dbReference type="Proteomes" id="UP000276133">
    <property type="component" value="Unassembled WGS sequence"/>
</dbReference>